<dbReference type="Gene3D" id="3.40.1620.10">
    <property type="entry name" value="YefM-like domain"/>
    <property type="match status" value="1"/>
</dbReference>
<reference evidence="3" key="2">
    <citation type="journal article" date="2021" name="PeerJ">
        <title>Extensive microbial diversity within the chicken gut microbiome revealed by metagenomics and culture.</title>
        <authorList>
            <person name="Gilroy R."/>
            <person name="Ravi A."/>
            <person name="Getino M."/>
            <person name="Pursley I."/>
            <person name="Horton D.L."/>
            <person name="Alikhan N.F."/>
            <person name="Baker D."/>
            <person name="Gharbi K."/>
            <person name="Hall N."/>
            <person name="Watson M."/>
            <person name="Adriaenssens E.M."/>
            <person name="Foster-Nyarko E."/>
            <person name="Jarju S."/>
            <person name="Secka A."/>
            <person name="Antonio M."/>
            <person name="Oren A."/>
            <person name="Chaudhuri R.R."/>
            <person name="La Ragione R."/>
            <person name="Hildebrand F."/>
            <person name="Pallen M.J."/>
        </authorList>
    </citation>
    <scope>NUCLEOTIDE SEQUENCE</scope>
    <source>
        <strain evidence="3">ChiSjej3B21-11622</strain>
    </source>
</reference>
<gene>
    <name evidence="3" type="ORF">IAB26_03805</name>
</gene>
<dbReference type="AlphaFoldDB" id="A0A9D0ZVX0"/>
<dbReference type="EMBL" id="DVFT01000052">
    <property type="protein sequence ID" value="HIQ95668.1"/>
    <property type="molecule type" value="Genomic_DNA"/>
</dbReference>
<sequence>MQNMFHDPKNIIPLTQFAQEGASSIRERLQTEEPLILLQDDRPVAVVLSPEEYQRLGELAAENELLREANRRMAGDDGLPAFLKDHSTREQCCP</sequence>
<dbReference type="InterPro" id="IPR036165">
    <property type="entry name" value="YefM-like_sf"/>
</dbReference>
<evidence type="ECO:0000313" key="3">
    <source>
        <dbReference type="EMBL" id="HIQ95668.1"/>
    </source>
</evidence>
<comment type="caution">
    <text evidence="3">The sequence shown here is derived from an EMBL/GenBank/DDBJ whole genome shotgun (WGS) entry which is preliminary data.</text>
</comment>
<comment type="function">
    <text evidence="2">Antitoxin component of a type II toxin-antitoxin (TA) system.</text>
</comment>
<dbReference type="SUPFAM" id="SSF143120">
    <property type="entry name" value="YefM-like"/>
    <property type="match status" value="1"/>
</dbReference>
<evidence type="ECO:0000256" key="2">
    <source>
        <dbReference type="RuleBase" id="RU362080"/>
    </source>
</evidence>
<evidence type="ECO:0000256" key="1">
    <source>
        <dbReference type="ARBA" id="ARBA00009981"/>
    </source>
</evidence>
<evidence type="ECO:0000313" key="4">
    <source>
        <dbReference type="Proteomes" id="UP000886886"/>
    </source>
</evidence>
<dbReference type="Pfam" id="PF02604">
    <property type="entry name" value="PhdYeFM_antitox"/>
    <property type="match status" value="1"/>
</dbReference>
<proteinExistence type="inferred from homology"/>
<comment type="similarity">
    <text evidence="1 2">Belongs to the phD/YefM antitoxin family.</text>
</comment>
<accession>A0A9D0ZVX0</accession>
<reference evidence="3" key="1">
    <citation type="submission" date="2020-10" db="EMBL/GenBank/DDBJ databases">
        <authorList>
            <person name="Gilroy R."/>
        </authorList>
    </citation>
    <scope>NUCLEOTIDE SEQUENCE</scope>
    <source>
        <strain evidence="3">ChiSjej3B21-11622</strain>
    </source>
</reference>
<protein>
    <recommendedName>
        <fullName evidence="2">Antitoxin</fullName>
    </recommendedName>
</protein>
<name>A0A9D0ZVX0_9FIRM</name>
<organism evidence="3 4">
    <name type="scientific">Candidatus Limivivens merdigallinarum</name>
    <dbReference type="NCBI Taxonomy" id="2840859"/>
    <lineage>
        <taxon>Bacteria</taxon>
        <taxon>Bacillati</taxon>
        <taxon>Bacillota</taxon>
        <taxon>Clostridia</taxon>
        <taxon>Lachnospirales</taxon>
        <taxon>Lachnospiraceae</taxon>
        <taxon>Lachnospiraceae incertae sedis</taxon>
        <taxon>Candidatus Limivivens</taxon>
    </lineage>
</organism>
<dbReference type="InterPro" id="IPR006442">
    <property type="entry name" value="Antitoxin_Phd/YefM"/>
</dbReference>
<dbReference type="Proteomes" id="UP000886886">
    <property type="component" value="Unassembled WGS sequence"/>
</dbReference>